<comment type="caution">
    <text evidence="1">The sequence shown here is derived from an EMBL/GenBank/DDBJ whole genome shotgun (WGS) entry which is preliminary data.</text>
</comment>
<accession>A0AAW2M1K2</accession>
<protein>
    <submittedName>
        <fullName evidence="1">Uncharacterized protein</fullName>
    </submittedName>
</protein>
<dbReference type="EMBL" id="JACGWJ010000023">
    <property type="protein sequence ID" value="KAL0325289.1"/>
    <property type="molecule type" value="Genomic_DNA"/>
</dbReference>
<sequence>MENSQSNWLLVTHSNTYNLLLERSWLHENGVVPSIVHRCFKYIKNGEIVKVDADMKSFTKAESYFAKAKLYLDPNNIQEVLPSKSLIGYSLEEIHPKATPMGTTMKSLVKRPKMKLQPV</sequence>
<reference evidence="1" key="1">
    <citation type="submission" date="2020-06" db="EMBL/GenBank/DDBJ databases">
        <authorList>
            <person name="Li T."/>
            <person name="Hu X."/>
            <person name="Zhang T."/>
            <person name="Song X."/>
            <person name="Zhang H."/>
            <person name="Dai N."/>
            <person name="Sheng W."/>
            <person name="Hou X."/>
            <person name="Wei L."/>
        </authorList>
    </citation>
    <scope>NUCLEOTIDE SEQUENCE</scope>
    <source>
        <strain evidence="1">G02</strain>
        <tissue evidence="1">Leaf</tissue>
    </source>
</reference>
<name>A0AAW2M1K2_SESRA</name>
<reference evidence="1" key="2">
    <citation type="journal article" date="2024" name="Plant">
        <title>Genomic evolution and insights into agronomic trait innovations of Sesamum species.</title>
        <authorList>
            <person name="Miao H."/>
            <person name="Wang L."/>
            <person name="Qu L."/>
            <person name="Liu H."/>
            <person name="Sun Y."/>
            <person name="Le M."/>
            <person name="Wang Q."/>
            <person name="Wei S."/>
            <person name="Zheng Y."/>
            <person name="Lin W."/>
            <person name="Duan Y."/>
            <person name="Cao H."/>
            <person name="Xiong S."/>
            <person name="Wang X."/>
            <person name="Wei L."/>
            <person name="Li C."/>
            <person name="Ma Q."/>
            <person name="Ju M."/>
            <person name="Zhao R."/>
            <person name="Li G."/>
            <person name="Mu C."/>
            <person name="Tian Q."/>
            <person name="Mei H."/>
            <person name="Zhang T."/>
            <person name="Gao T."/>
            <person name="Zhang H."/>
        </authorList>
    </citation>
    <scope>NUCLEOTIDE SEQUENCE</scope>
    <source>
        <strain evidence="1">G02</strain>
    </source>
</reference>
<dbReference type="AlphaFoldDB" id="A0AAW2M1K2"/>
<evidence type="ECO:0000313" key="1">
    <source>
        <dbReference type="EMBL" id="KAL0325289.1"/>
    </source>
</evidence>
<gene>
    <name evidence="1" type="ORF">Sradi_5098200</name>
</gene>
<organism evidence="1">
    <name type="scientific">Sesamum radiatum</name>
    <name type="common">Black benniseed</name>
    <dbReference type="NCBI Taxonomy" id="300843"/>
    <lineage>
        <taxon>Eukaryota</taxon>
        <taxon>Viridiplantae</taxon>
        <taxon>Streptophyta</taxon>
        <taxon>Embryophyta</taxon>
        <taxon>Tracheophyta</taxon>
        <taxon>Spermatophyta</taxon>
        <taxon>Magnoliopsida</taxon>
        <taxon>eudicotyledons</taxon>
        <taxon>Gunneridae</taxon>
        <taxon>Pentapetalae</taxon>
        <taxon>asterids</taxon>
        <taxon>lamiids</taxon>
        <taxon>Lamiales</taxon>
        <taxon>Pedaliaceae</taxon>
        <taxon>Sesamum</taxon>
    </lineage>
</organism>
<proteinExistence type="predicted"/>